<dbReference type="EMBL" id="LAZR01002451">
    <property type="protein sequence ID" value="KKN29877.1"/>
    <property type="molecule type" value="Genomic_DNA"/>
</dbReference>
<reference evidence="1" key="1">
    <citation type="journal article" date="2015" name="Nature">
        <title>Complex archaea that bridge the gap between prokaryotes and eukaryotes.</title>
        <authorList>
            <person name="Spang A."/>
            <person name="Saw J.H."/>
            <person name="Jorgensen S.L."/>
            <person name="Zaremba-Niedzwiedzka K."/>
            <person name="Martijn J."/>
            <person name="Lind A.E."/>
            <person name="van Eijk R."/>
            <person name="Schleper C."/>
            <person name="Guy L."/>
            <person name="Ettema T.J."/>
        </authorList>
    </citation>
    <scope>NUCLEOTIDE SEQUENCE</scope>
</reference>
<evidence type="ECO:0000313" key="1">
    <source>
        <dbReference type="EMBL" id="KKN29877.1"/>
    </source>
</evidence>
<proteinExistence type="predicted"/>
<dbReference type="AlphaFoldDB" id="A0A0F9PYR2"/>
<sequence length="90" mass="10104">MTKTSDLSDLFDIDRLVAEQRRRESVQCPACGYTFDAEDMAGLVSYWGDNGPREMDCPECERAMVVTENVERTYEVQAKVAEAEEGDDGT</sequence>
<gene>
    <name evidence="1" type="ORF">LCGC14_0839550</name>
</gene>
<comment type="caution">
    <text evidence="1">The sequence shown here is derived from an EMBL/GenBank/DDBJ whole genome shotgun (WGS) entry which is preliminary data.</text>
</comment>
<organism evidence="1">
    <name type="scientific">marine sediment metagenome</name>
    <dbReference type="NCBI Taxonomy" id="412755"/>
    <lineage>
        <taxon>unclassified sequences</taxon>
        <taxon>metagenomes</taxon>
        <taxon>ecological metagenomes</taxon>
    </lineage>
</organism>
<name>A0A0F9PYR2_9ZZZZ</name>
<accession>A0A0F9PYR2</accession>
<protein>
    <submittedName>
        <fullName evidence="1">Uncharacterized protein</fullName>
    </submittedName>
</protein>